<sequence>MASKKPNQPPVPERIVDRHGNVYSKGKYLGRGGFARCYEFLDRQKHIYAAKAVAKCMLIKPGNREKMVQEVDIHKQLDHPHVVRLFVNLEDSENVYMLLELCSNRSMMEMQKRRGHVTEPEARYYMKQIVNGVAYLHDKLIIHRDLKLGNVFLDKHMVCKIGDFGLATKLSHKDERKDTVCGTPNYIAPEMLHRQKHSFEVDIWALGCILYTLLVGQPPFETTSLQTTYNRIKSNSYRLPSIVGVEATVLIRQLLHPEFKKRPTIHKVPSFRFWDGYCPESLPVACLTVAPKINNKLVCGGMAEQHVFAEPMDAKMVVNSVGGDHPQDAVSMLITHRETDKRVPKAYAIYLNHLIRVKLLDIWSQMQMEVDNQGLDAMAQNPDSEFETPRFAPPFFVTRWVDYSDKYGLGYQLADNSVGVLFNDGTKIMIDPAEVNLTYVERDGTEKYYKYNHAPDVHHKKIQLLSHFSEYMREQLLEASNKNIEPGADIARAPLLNYWFRLKTVIVLHLSNGIVQVNFFDDHMKFIFCPMVQALTVITHDRVMHTYHFDCLSKLCSNALMQRIRYCHALIQRLINHYSAPEMSPAEAYKIINS</sequence>
<protein>
    <submittedName>
        <fullName evidence="2">Serine/threonine-protein kinase PLK</fullName>
    </submittedName>
</protein>
<name>A0AC34QTZ3_9BILA</name>
<organism evidence="1 2">
    <name type="scientific">Panagrolaimus sp. JU765</name>
    <dbReference type="NCBI Taxonomy" id="591449"/>
    <lineage>
        <taxon>Eukaryota</taxon>
        <taxon>Metazoa</taxon>
        <taxon>Ecdysozoa</taxon>
        <taxon>Nematoda</taxon>
        <taxon>Chromadorea</taxon>
        <taxon>Rhabditida</taxon>
        <taxon>Tylenchina</taxon>
        <taxon>Panagrolaimomorpha</taxon>
        <taxon>Panagrolaimoidea</taxon>
        <taxon>Panagrolaimidae</taxon>
        <taxon>Panagrolaimus</taxon>
    </lineage>
</organism>
<dbReference type="Proteomes" id="UP000887576">
    <property type="component" value="Unplaced"/>
</dbReference>
<dbReference type="WBParaSite" id="JU765_v2.g19472.t1">
    <property type="protein sequence ID" value="JU765_v2.g19472.t1"/>
    <property type="gene ID" value="JU765_v2.g19472"/>
</dbReference>
<evidence type="ECO:0000313" key="2">
    <source>
        <dbReference type="WBParaSite" id="JU765_v2.g19472.t1"/>
    </source>
</evidence>
<evidence type="ECO:0000313" key="1">
    <source>
        <dbReference type="Proteomes" id="UP000887576"/>
    </source>
</evidence>
<proteinExistence type="predicted"/>
<reference evidence="2" key="1">
    <citation type="submission" date="2022-11" db="UniProtKB">
        <authorList>
            <consortium name="WormBaseParasite"/>
        </authorList>
    </citation>
    <scope>IDENTIFICATION</scope>
</reference>
<accession>A0AC34QTZ3</accession>